<dbReference type="Pfam" id="PF06445">
    <property type="entry name" value="GyrI-like"/>
    <property type="match status" value="1"/>
</dbReference>
<dbReference type="RefSeq" id="WP_132248082.1">
    <property type="nucleotide sequence ID" value="NZ_SLWV01000041.1"/>
</dbReference>
<dbReference type="InterPro" id="IPR009061">
    <property type="entry name" value="DNA-bd_dom_put_sf"/>
</dbReference>
<dbReference type="Pfam" id="PF13411">
    <property type="entry name" value="MerR_1"/>
    <property type="match status" value="1"/>
</dbReference>
<evidence type="ECO:0000256" key="5">
    <source>
        <dbReference type="SAM" id="Coils"/>
    </source>
</evidence>
<dbReference type="InterPro" id="IPR029442">
    <property type="entry name" value="GyrI-like"/>
</dbReference>
<keyword evidence="5" id="KW-0175">Coiled coil</keyword>
<feature type="domain" description="HTH merR-type" evidence="6">
    <location>
        <begin position="4"/>
        <end position="72"/>
    </location>
</feature>
<dbReference type="SMART" id="SM00422">
    <property type="entry name" value="HTH_MERR"/>
    <property type="match status" value="1"/>
</dbReference>
<keyword evidence="3 7" id="KW-0238">DNA-binding</keyword>
<dbReference type="PANTHER" id="PTHR30204:SF69">
    <property type="entry name" value="MERR-FAMILY TRANSCRIPTIONAL REGULATOR"/>
    <property type="match status" value="1"/>
</dbReference>
<keyword evidence="2" id="KW-0805">Transcription regulation</keyword>
<accession>A0A4R2K637</accession>
<reference evidence="7 8" key="1">
    <citation type="submission" date="2019-03" db="EMBL/GenBank/DDBJ databases">
        <title>Genomic Encyclopedia of Type Strains, Phase IV (KMG-IV): sequencing the most valuable type-strain genomes for metagenomic binning, comparative biology and taxonomic classification.</title>
        <authorList>
            <person name="Goeker M."/>
        </authorList>
    </citation>
    <scope>NUCLEOTIDE SEQUENCE [LARGE SCALE GENOMIC DNA]</scope>
    <source>
        <strain evidence="7 8">DSM 102940</strain>
    </source>
</reference>
<evidence type="ECO:0000313" key="7">
    <source>
        <dbReference type="EMBL" id="TCO68723.1"/>
    </source>
</evidence>
<dbReference type="EMBL" id="SLWV01000041">
    <property type="protein sequence ID" value="TCO68723.1"/>
    <property type="molecule type" value="Genomic_DNA"/>
</dbReference>
<dbReference type="InterPro" id="IPR011256">
    <property type="entry name" value="Reg_factor_effector_dom_sf"/>
</dbReference>
<sequence>MKNEYTIGEICKLYNVSQDSMRYYESKGLITPRRRENGYRVYSIEEIWKLNIIKDLRKLKFSVNQIKEYLEDRSIHSTQALIDQGIKLISKEIKSLEDTNKNLKRKLDLLKQMNEIKDYEKIEIKKIPPRKIILIEGDVSKDEEIDLAFRKLQSINDEKVFLFGNKDMGAFISDEGMKRGIYNLYQKVFFFVENIENDDYTCLPEGDYATLVYKGAYKKSQRFIPQMLKYIKDQGYFLMGNPLEIYRVDIHQTAKEEEFMTEIQIPIHIG</sequence>
<dbReference type="InterPro" id="IPR000551">
    <property type="entry name" value="MerR-type_HTH_dom"/>
</dbReference>
<dbReference type="Proteomes" id="UP000294919">
    <property type="component" value="Unassembled WGS sequence"/>
</dbReference>
<keyword evidence="1" id="KW-0678">Repressor</keyword>
<gene>
    <name evidence="7" type="ORF">EV214_1412</name>
</gene>
<feature type="coiled-coil region" evidence="5">
    <location>
        <begin position="86"/>
        <end position="116"/>
    </location>
</feature>
<dbReference type="SMART" id="SM00871">
    <property type="entry name" value="AraC_E_bind"/>
    <property type="match status" value="1"/>
</dbReference>
<keyword evidence="8" id="KW-1185">Reference proteome</keyword>
<dbReference type="SUPFAM" id="SSF55136">
    <property type="entry name" value="Probable bacterial effector-binding domain"/>
    <property type="match status" value="1"/>
</dbReference>
<evidence type="ECO:0000256" key="3">
    <source>
        <dbReference type="ARBA" id="ARBA00023125"/>
    </source>
</evidence>
<keyword evidence="4" id="KW-0804">Transcription</keyword>
<evidence type="ECO:0000259" key="6">
    <source>
        <dbReference type="PROSITE" id="PS50937"/>
    </source>
</evidence>
<dbReference type="SUPFAM" id="SSF46955">
    <property type="entry name" value="Putative DNA-binding domain"/>
    <property type="match status" value="1"/>
</dbReference>
<dbReference type="AlphaFoldDB" id="A0A4R2K637"/>
<dbReference type="Gene3D" id="3.20.80.10">
    <property type="entry name" value="Regulatory factor, effector binding domain"/>
    <property type="match status" value="1"/>
</dbReference>
<dbReference type="PANTHER" id="PTHR30204">
    <property type="entry name" value="REDOX-CYCLING DRUG-SENSING TRANSCRIPTIONAL ACTIVATOR SOXR"/>
    <property type="match status" value="1"/>
</dbReference>
<organism evidence="7 8">
    <name type="scientific">Marinisporobacter balticus</name>
    <dbReference type="NCBI Taxonomy" id="2018667"/>
    <lineage>
        <taxon>Bacteria</taxon>
        <taxon>Bacillati</taxon>
        <taxon>Bacillota</taxon>
        <taxon>Clostridia</taxon>
        <taxon>Peptostreptococcales</taxon>
        <taxon>Thermotaleaceae</taxon>
        <taxon>Marinisporobacter</taxon>
    </lineage>
</organism>
<dbReference type="InterPro" id="IPR010499">
    <property type="entry name" value="AraC_E-bd"/>
</dbReference>
<dbReference type="GO" id="GO:0003700">
    <property type="term" value="F:DNA-binding transcription factor activity"/>
    <property type="evidence" value="ECO:0007669"/>
    <property type="project" value="InterPro"/>
</dbReference>
<evidence type="ECO:0000256" key="2">
    <source>
        <dbReference type="ARBA" id="ARBA00023015"/>
    </source>
</evidence>
<dbReference type="OrthoDB" id="9773308at2"/>
<comment type="caution">
    <text evidence="7">The sequence shown here is derived from an EMBL/GenBank/DDBJ whole genome shotgun (WGS) entry which is preliminary data.</text>
</comment>
<dbReference type="CDD" id="cd00592">
    <property type="entry name" value="HTH_MerR-like"/>
    <property type="match status" value="1"/>
</dbReference>
<proteinExistence type="predicted"/>
<dbReference type="GO" id="GO:0003677">
    <property type="term" value="F:DNA binding"/>
    <property type="evidence" value="ECO:0007669"/>
    <property type="project" value="UniProtKB-KW"/>
</dbReference>
<evidence type="ECO:0000256" key="1">
    <source>
        <dbReference type="ARBA" id="ARBA00022491"/>
    </source>
</evidence>
<dbReference type="PROSITE" id="PS50937">
    <property type="entry name" value="HTH_MERR_2"/>
    <property type="match status" value="1"/>
</dbReference>
<protein>
    <submittedName>
        <fullName evidence="7">DNA-binding transcriptional MerR regulator</fullName>
    </submittedName>
</protein>
<name>A0A4R2K637_9FIRM</name>
<dbReference type="Gene3D" id="1.10.1660.10">
    <property type="match status" value="1"/>
</dbReference>
<evidence type="ECO:0000256" key="4">
    <source>
        <dbReference type="ARBA" id="ARBA00023163"/>
    </source>
</evidence>
<dbReference type="InterPro" id="IPR047057">
    <property type="entry name" value="MerR_fam"/>
</dbReference>
<evidence type="ECO:0000313" key="8">
    <source>
        <dbReference type="Proteomes" id="UP000294919"/>
    </source>
</evidence>